<feature type="DNA-binding region" description="Homeobox" evidence="8">
    <location>
        <begin position="513"/>
        <end position="572"/>
    </location>
</feature>
<evidence type="ECO:0000313" key="15">
    <source>
        <dbReference type="Proteomes" id="UP001283361"/>
    </source>
</evidence>
<dbReference type="CDD" id="cd00086">
    <property type="entry name" value="homeodomain"/>
    <property type="match status" value="1"/>
</dbReference>
<keyword evidence="3 8" id="KW-0238">DNA-binding</keyword>
<organism evidence="14 15">
    <name type="scientific">Elysia crispata</name>
    <name type="common">lettuce slug</name>
    <dbReference type="NCBI Taxonomy" id="231223"/>
    <lineage>
        <taxon>Eukaryota</taxon>
        <taxon>Metazoa</taxon>
        <taxon>Spiralia</taxon>
        <taxon>Lophotrochozoa</taxon>
        <taxon>Mollusca</taxon>
        <taxon>Gastropoda</taxon>
        <taxon>Heterobranchia</taxon>
        <taxon>Euthyneura</taxon>
        <taxon>Panpulmonata</taxon>
        <taxon>Sacoglossa</taxon>
        <taxon>Placobranchoidea</taxon>
        <taxon>Plakobranchidae</taxon>
        <taxon>Elysia</taxon>
    </lineage>
</organism>
<evidence type="ECO:0000256" key="9">
    <source>
        <dbReference type="RuleBase" id="RU000682"/>
    </source>
</evidence>
<dbReference type="GO" id="GO:0000978">
    <property type="term" value="F:RNA polymerase II cis-regulatory region sequence-specific DNA binding"/>
    <property type="evidence" value="ECO:0007669"/>
    <property type="project" value="TreeGrafter"/>
</dbReference>
<dbReference type="PROSITE" id="PS51179">
    <property type="entry name" value="POU_3"/>
    <property type="match status" value="1"/>
</dbReference>
<keyword evidence="5 10" id="KW-0804">Transcription</keyword>
<dbReference type="Pfam" id="PF00157">
    <property type="entry name" value="Pou"/>
    <property type="match status" value="1"/>
</dbReference>
<dbReference type="PROSITE" id="PS00035">
    <property type="entry name" value="POU_1"/>
    <property type="match status" value="1"/>
</dbReference>
<evidence type="ECO:0000313" key="14">
    <source>
        <dbReference type="EMBL" id="KAK3758086.1"/>
    </source>
</evidence>
<comment type="subcellular location">
    <subcellularLocation>
        <location evidence="1 8 9">Nucleus</location>
    </subcellularLocation>
</comment>
<keyword evidence="2" id="KW-0805">Transcription regulation</keyword>
<dbReference type="InterPro" id="IPR010982">
    <property type="entry name" value="Lambda_DNA-bd_dom_sf"/>
</dbReference>
<reference evidence="14" key="1">
    <citation type="journal article" date="2023" name="G3 (Bethesda)">
        <title>A reference genome for the long-term kleptoplast-retaining sea slug Elysia crispata morphotype clarki.</title>
        <authorList>
            <person name="Eastman K.E."/>
            <person name="Pendleton A.L."/>
            <person name="Shaikh M.A."/>
            <person name="Suttiyut T."/>
            <person name="Ogas R."/>
            <person name="Tomko P."/>
            <person name="Gavelis G."/>
            <person name="Widhalm J.R."/>
            <person name="Wisecaver J.H."/>
        </authorList>
    </citation>
    <scope>NUCLEOTIDE SEQUENCE</scope>
    <source>
        <strain evidence="14">ECLA1</strain>
    </source>
</reference>
<feature type="domain" description="POU-specific" evidence="13">
    <location>
        <begin position="418"/>
        <end position="492"/>
    </location>
</feature>
<dbReference type="SUPFAM" id="SSF47413">
    <property type="entry name" value="lambda repressor-like DNA-binding domains"/>
    <property type="match status" value="1"/>
</dbReference>
<proteinExistence type="inferred from homology"/>
<dbReference type="SUPFAM" id="SSF46689">
    <property type="entry name" value="Homeodomain-like"/>
    <property type="match status" value="1"/>
</dbReference>
<sequence>MDENPREILYNSPRIRVMRTIRSLNMPIKSNGQNKELVRVPVDTFSLHGRSSTIDDDGQDDSGTRASASPAVGVAIMDTDSNDGTAADVVDGESKPDLVKLAQTAIIKQDVMLSATSTQSPLAPVSSVFTMPSVSLPHVSVAGSGLGLADQLFMSVPSVGDTATTPSATEASKTDIASALSSLSSQTQLLGQPQVAPQFFLASQPSASASTGQTGSGQHVPVQQILIPVSTTNGAQQFISIPVSLATGGNQQIQLITTNNGGQFLATNLSSLQALTQPLAKLASSRDSHSISSSSSSHSSHGLSGLAALPQLLSTSGGQILAVSPQLLSSLPISSSHLSSSSGSSSSSHAVNQAAAATAQQVLQHTLSQAMAASVNHHVTGSKLIQQAHIHSSTNGLPPNVSQLLPHTVGNSTESTTVDGINLDEIKEFARQFKIRRLSLGLTQTQVGQALSATEGPAYSQSAICRFEKLDITPKSAQKIKPVLERWMAEAEERYKNGVQNLTDFIGSEPSKKRKRRTSFTPQALELLNQYFERNTHPTGTEMTELSERLNYDREVIRVWFCNKRQALKNTIKKLKQDSQ</sequence>
<evidence type="ECO:0000256" key="5">
    <source>
        <dbReference type="ARBA" id="ARBA00023163"/>
    </source>
</evidence>
<dbReference type="EMBL" id="JAWDGP010005301">
    <property type="protein sequence ID" value="KAK3758086.1"/>
    <property type="molecule type" value="Genomic_DNA"/>
</dbReference>
<evidence type="ECO:0000256" key="8">
    <source>
        <dbReference type="PROSITE-ProRule" id="PRU00108"/>
    </source>
</evidence>
<dbReference type="AlphaFoldDB" id="A0AAE1D5G9"/>
<dbReference type="GO" id="GO:0005634">
    <property type="term" value="C:nucleus"/>
    <property type="evidence" value="ECO:0007669"/>
    <property type="project" value="UniProtKB-SubCell"/>
</dbReference>
<dbReference type="PROSITE" id="PS50071">
    <property type="entry name" value="HOMEOBOX_2"/>
    <property type="match status" value="1"/>
</dbReference>
<dbReference type="Gene3D" id="1.10.10.60">
    <property type="entry name" value="Homeodomain-like"/>
    <property type="match status" value="1"/>
</dbReference>
<feature type="region of interest" description="Disordered" evidence="11">
    <location>
        <begin position="49"/>
        <end position="70"/>
    </location>
</feature>
<evidence type="ECO:0000256" key="4">
    <source>
        <dbReference type="ARBA" id="ARBA00023155"/>
    </source>
</evidence>
<evidence type="ECO:0000256" key="11">
    <source>
        <dbReference type="SAM" id="MobiDB-lite"/>
    </source>
</evidence>
<dbReference type="GO" id="GO:0000981">
    <property type="term" value="F:DNA-binding transcription factor activity, RNA polymerase II-specific"/>
    <property type="evidence" value="ECO:0007669"/>
    <property type="project" value="TreeGrafter"/>
</dbReference>
<dbReference type="PROSITE" id="PS00465">
    <property type="entry name" value="POU_2"/>
    <property type="match status" value="1"/>
</dbReference>
<evidence type="ECO:0000259" key="12">
    <source>
        <dbReference type="PROSITE" id="PS50071"/>
    </source>
</evidence>
<dbReference type="FunFam" id="1.10.10.60:FF:000051">
    <property type="entry name" value="POU domain protein"/>
    <property type="match status" value="1"/>
</dbReference>
<feature type="domain" description="Homeobox" evidence="12">
    <location>
        <begin position="511"/>
        <end position="571"/>
    </location>
</feature>
<dbReference type="SMART" id="SM00352">
    <property type="entry name" value="POU"/>
    <property type="match status" value="1"/>
</dbReference>
<keyword evidence="6 8" id="KW-0539">Nucleus</keyword>
<dbReference type="FunFam" id="1.10.260.40:FF:000013">
    <property type="entry name" value="POU domain protein"/>
    <property type="match status" value="1"/>
</dbReference>
<dbReference type="InterPro" id="IPR009057">
    <property type="entry name" value="Homeodomain-like_sf"/>
</dbReference>
<gene>
    <name evidence="14" type="ORF">RRG08_006661</name>
</gene>
<dbReference type="PRINTS" id="PR00028">
    <property type="entry name" value="POUDOMAIN"/>
</dbReference>
<comment type="similarity">
    <text evidence="7">Belongs to the POU transcription factor family. Class-6 subfamily.</text>
</comment>
<evidence type="ECO:0000256" key="10">
    <source>
        <dbReference type="RuleBase" id="RU361194"/>
    </source>
</evidence>
<comment type="caution">
    <text evidence="14">The sequence shown here is derived from an EMBL/GenBank/DDBJ whole genome shotgun (WGS) entry which is preliminary data.</text>
</comment>
<keyword evidence="4 8" id="KW-0371">Homeobox</keyword>
<evidence type="ECO:0000256" key="7">
    <source>
        <dbReference type="ARBA" id="ARBA00061425"/>
    </source>
</evidence>
<accession>A0AAE1D5G9</accession>
<dbReference type="SMART" id="SM00389">
    <property type="entry name" value="HOX"/>
    <property type="match status" value="1"/>
</dbReference>
<dbReference type="InterPro" id="IPR050255">
    <property type="entry name" value="POU_domain_TF"/>
</dbReference>
<keyword evidence="15" id="KW-1185">Reference proteome</keyword>
<dbReference type="InterPro" id="IPR001356">
    <property type="entry name" value="HD"/>
</dbReference>
<evidence type="ECO:0000256" key="6">
    <source>
        <dbReference type="ARBA" id="ARBA00023242"/>
    </source>
</evidence>
<dbReference type="Gene3D" id="1.10.260.40">
    <property type="entry name" value="lambda repressor-like DNA-binding domains"/>
    <property type="match status" value="1"/>
</dbReference>
<dbReference type="PANTHER" id="PTHR11636">
    <property type="entry name" value="POU DOMAIN"/>
    <property type="match status" value="1"/>
</dbReference>
<evidence type="ECO:0000256" key="1">
    <source>
        <dbReference type="ARBA" id="ARBA00004123"/>
    </source>
</evidence>
<evidence type="ECO:0000259" key="13">
    <source>
        <dbReference type="PROSITE" id="PS51179"/>
    </source>
</evidence>
<evidence type="ECO:0000256" key="2">
    <source>
        <dbReference type="ARBA" id="ARBA00023015"/>
    </source>
</evidence>
<dbReference type="Pfam" id="PF00046">
    <property type="entry name" value="Homeodomain"/>
    <property type="match status" value="1"/>
</dbReference>
<dbReference type="InterPro" id="IPR000327">
    <property type="entry name" value="POU_dom"/>
</dbReference>
<name>A0AAE1D5G9_9GAST</name>
<evidence type="ECO:0000256" key="3">
    <source>
        <dbReference type="ARBA" id="ARBA00023125"/>
    </source>
</evidence>
<protein>
    <recommendedName>
        <fullName evidence="10">POU domain protein</fullName>
    </recommendedName>
</protein>
<dbReference type="Proteomes" id="UP001283361">
    <property type="component" value="Unassembled WGS sequence"/>
</dbReference>
<dbReference type="InterPro" id="IPR013847">
    <property type="entry name" value="POU"/>
</dbReference>
<dbReference type="PANTHER" id="PTHR11636:SF5">
    <property type="entry name" value="POU DOMAIN MOTIF 3, ISOFORM F"/>
    <property type="match status" value="1"/>
</dbReference>